<keyword evidence="3" id="KW-1185">Reference proteome</keyword>
<feature type="region of interest" description="Disordered" evidence="1">
    <location>
        <begin position="58"/>
        <end position="79"/>
    </location>
</feature>
<evidence type="ECO:0000313" key="2">
    <source>
        <dbReference type="EMBL" id="KAI7742930.1"/>
    </source>
</evidence>
<evidence type="ECO:0000313" key="3">
    <source>
        <dbReference type="Proteomes" id="UP001206925"/>
    </source>
</evidence>
<comment type="caution">
    <text evidence="2">The sequence shown here is derived from an EMBL/GenBank/DDBJ whole genome shotgun (WGS) entry which is preliminary data.</text>
</comment>
<proteinExistence type="predicted"/>
<sequence length="79" mass="8903">MGNHTNMLGGFNKLWHLDCSLTLICTILEEDLKAFTQKLISGCDVFDLSTHENMRQRANMSKRTVGLEQGRSGSQEFTP</sequence>
<organism evidence="2 3">
    <name type="scientific">Ambrosia artemisiifolia</name>
    <name type="common">Common ragweed</name>
    <dbReference type="NCBI Taxonomy" id="4212"/>
    <lineage>
        <taxon>Eukaryota</taxon>
        <taxon>Viridiplantae</taxon>
        <taxon>Streptophyta</taxon>
        <taxon>Embryophyta</taxon>
        <taxon>Tracheophyta</taxon>
        <taxon>Spermatophyta</taxon>
        <taxon>Magnoliopsida</taxon>
        <taxon>eudicotyledons</taxon>
        <taxon>Gunneridae</taxon>
        <taxon>Pentapetalae</taxon>
        <taxon>asterids</taxon>
        <taxon>campanulids</taxon>
        <taxon>Asterales</taxon>
        <taxon>Asteraceae</taxon>
        <taxon>Asteroideae</taxon>
        <taxon>Heliantheae alliance</taxon>
        <taxon>Heliantheae</taxon>
        <taxon>Ambrosia</taxon>
    </lineage>
</organism>
<dbReference type="AlphaFoldDB" id="A0AAD5GHK4"/>
<name>A0AAD5GHK4_AMBAR</name>
<dbReference type="EMBL" id="JAMZMK010007852">
    <property type="protein sequence ID" value="KAI7742930.1"/>
    <property type="molecule type" value="Genomic_DNA"/>
</dbReference>
<reference evidence="2" key="1">
    <citation type="submission" date="2022-06" db="EMBL/GenBank/DDBJ databases">
        <title>Uncovering the hologenomic basis of an extraordinary plant invasion.</title>
        <authorList>
            <person name="Bieker V.C."/>
            <person name="Martin M.D."/>
            <person name="Gilbert T."/>
            <person name="Hodgins K."/>
            <person name="Battlay P."/>
            <person name="Petersen B."/>
            <person name="Wilson J."/>
        </authorList>
    </citation>
    <scope>NUCLEOTIDE SEQUENCE</scope>
    <source>
        <strain evidence="2">AA19_3_7</strain>
        <tissue evidence="2">Leaf</tissue>
    </source>
</reference>
<evidence type="ECO:0000256" key="1">
    <source>
        <dbReference type="SAM" id="MobiDB-lite"/>
    </source>
</evidence>
<accession>A0AAD5GHK4</accession>
<dbReference type="Proteomes" id="UP001206925">
    <property type="component" value="Unassembled WGS sequence"/>
</dbReference>
<gene>
    <name evidence="2" type="ORF">M8C21_010401</name>
</gene>
<protein>
    <submittedName>
        <fullName evidence="2">Uncharacterized protein</fullName>
    </submittedName>
</protein>